<accession>A0A2G1VUF4</accession>
<evidence type="ECO:0000313" key="4">
    <source>
        <dbReference type="Proteomes" id="UP000229433"/>
    </source>
</evidence>
<dbReference type="GO" id="GO:0080120">
    <property type="term" value="P:CAAX-box protein maturation"/>
    <property type="evidence" value="ECO:0007669"/>
    <property type="project" value="UniProtKB-ARBA"/>
</dbReference>
<dbReference type="OrthoDB" id="1453037at2"/>
<dbReference type="EMBL" id="NQXA01000002">
    <property type="protein sequence ID" value="PHQ30418.1"/>
    <property type="molecule type" value="Genomic_DNA"/>
</dbReference>
<dbReference type="RefSeq" id="WP_099645251.1">
    <property type="nucleotide sequence ID" value="NZ_KZ319288.1"/>
</dbReference>
<sequence>MPANLHSSSKKKILYRSLLWLFGIYLLIALIKTLLATMFPGVETSGYSQSGITEMLRNNPFKAAVMILLVAPMVEECMHRSLLKPSHLDVVLFCSSWIVYATNLFIPEDVNWLVRVLFLFIFLGCLTYIGVQLLNPYKLRHLRVWLTRHYKWIWMITSVSFGLMHITNYVAVFTINLPLFFNILPRIASGFIFGYIKLKNRHILWSVAAHALNNLVPFIILVLLYQLNS</sequence>
<feature type="transmembrane region" description="Helical" evidence="1">
    <location>
        <begin position="177"/>
        <end position="196"/>
    </location>
</feature>
<dbReference type="InterPro" id="IPR003675">
    <property type="entry name" value="Rce1/LyrA-like_dom"/>
</dbReference>
<keyword evidence="1" id="KW-0812">Transmembrane</keyword>
<dbReference type="GO" id="GO:0004175">
    <property type="term" value="F:endopeptidase activity"/>
    <property type="evidence" value="ECO:0007669"/>
    <property type="project" value="UniProtKB-ARBA"/>
</dbReference>
<reference evidence="3 4" key="1">
    <citation type="submission" date="2017-08" db="EMBL/GenBank/DDBJ databases">
        <title>The whole genome shortgun sequences of strain Leeuwenhoekiella nanhaiensis G18 from the South China Sea.</title>
        <authorList>
            <person name="Liu Q."/>
        </authorList>
    </citation>
    <scope>NUCLEOTIDE SEQUENCE [LARGE SCALE GENOMIC DNA]</scope>
    <source>
        <strain evidence="3 4">G18</strain>
    </source>
</reference>
<evidence type="ECO:0000256" key="1">
    <source>
        <dbReference type="SAM" id="Phobius"/>
    </source>
</evidence>
<dbReference type="Pfam" id="PF02517">
    <property type="entry name" value="Rce1-like"/>
    <property type="match status" value="1"/>
</dbReference>
<feature type="domain" description="CAAX prenyl protease 2/Lysostaphin resistance protein A-like" evidence="2">
    <location>
        <begin position="61"/>
        <end position="216"/>
    </location>
</feature>
<gene>
    <name evidence="3" type="ORF">CJ305_05520</name>
</gene>
<evidence type="ECO:0000313" key="3">
    <source>
        <dbReference type="EMBL" id="PHQ30418.1"/>
    </source>
</evidence>
<evidence type="ECO:0000259" key="2">
    <source>
        <dbReference type="Pfam" id="PF02517"/>
    </source>
</evidence>
<name>A0A2G1VUF4_9FLAO</name>
<dbReference type="AlphaFoldDB" id="A0A2G1VUF4"/>
<feature type="transmembrane region" description="Helical" evidence="1">
    <location>
        <begin position="152"/>
        <end position="171"/>
    </location>
</feature>
<comment type="caution">
    <text evidence="3">The sequence shown here is derived from an EMBL/GenBank/DDBJ whole genome shotgun (WGS) entry which is preliminary data.</text>
</comment>
<feature type="transmembrane region" description="Helical" evidence="1">
    <location>
        <begin position="18"/>
        <end position="39"/>
    </location>
</feature>
<keyword evidence="4" id="KW-1185">Reference proteome</keyword>
<organism evidence="3 4">
    <name type="scientific">Leeuwenhoekiella nanhaiensis</name>
    <dbReference type="NCBI Taxonomy" id="1655491"/>
    <lineage>
        <taxon>Bacteria</taxon>
        <taxon>Pseudomonadati</taxon>
        <taxon>Bacteroidota</taxon>
        <taxon>Flavobacteriia</taxon>
        <taxon>Flavobacteriales</taxon>
        <taxon>Flavobacteriaceae</taxon>
        <taxon>Leeuwenhoekiella</taxon>
    </lineage>
</organism>
<feature type="transmembrane region" description="Helical" evidence="1">
    <location>
        <begin position="203"/>
        <end position="227"/>
    </location>
</feature>
<protein>
    <recommendedName>
        <fullName evidence="2">CAAX prenyl protease 2/Lysostaphin resistance protein A-like domain-containing protein</fullName>
    </recommendedName>
</protein>
<dbReference type="Proteomes" id="UP000229433">
    <property type="component" value="Unassembled WGS sequence"/>
</dbReference>
<feature type="transmembrane region" description="Helical" evidence="1">
    <location>
        <begin position="112"/>
        <end position="131"/>
    </location>
</feature>
<keyword evidence="1" id="KW-0472">Membrane</keyword>
<proteinExistence type="predicted"/>
<keyword evidence="1" id="KW-1133">Transmembrane helix</keyword>